<dbReference type="Proteomes" id="UP000053621">
    <property type="component" value="Unassembled WGS sequence"/>
</dbReference>
<evidence type="ECO:0000256" key="2">
    <source>
        <dbReference type="ARBA" id="ARBA00022448"/>
    </source>
</evidence>
<feature type="region of interest" description="Disordered" evidence="4">
    <location>
        <begin position="35"/>
        <end position="62"/>
    </location>
</feature>
<keyword evidence="3" id="KW-0732">Signal</keyword>
<comment type="caution">
    <text evidence="6">The sequence shown here is derived from an EMBL/GenBank/DDBJ whole genome shotgun (WGS) entry which is preliminary data.</text>
</comment>
<dbReference type="AlphaFoldDB" id="A0A2P4NVL5"/>
<dbReference type="SUPFAM" id="SSF53807">
    <property type="entry name" value="Helical backbone' metal receptor"/>
    <property type="match status" value="1"/>
</dbReference>
<dbReference type="Pfam" id="PF01497">
    <property type="entry name" value="Peripla_BP_2"/>
    <property type="match status" value="1"/>
</dbReference>
<evidence type="ECO:0000313" key="6">
    <source>
        <dbReference type="EMBL" id="POG57191.1"/>
    </source>
</evidence>
<evidence type="ECO:0000256" key="4">
    <source>
        <dbReference type="SAM" id="MobiDB-lite"/>
    </source>
</evidence>
<name>A0A2P4NVL5_9EURY</name>
<dbReference type="OrthoDB" id="304381at2157"/>
<dbReference type="InterPro" id="IPR051313">
    <property type="entry name" value="Bact_iron-sidero_bind"/>
</dbReference>
<dbReference type="InterPro" id="IPR006311">
    <property type="entry name" value="TAT_signal"/>
</dbReference>
<gene>
    <name evidence="6" type="ORF">AUR65_001910</name>
</gene>
<proteinExistence type="predicted"/>
<dbReference type="RefSeq" id="WP_058567983.1">
    <property type="nucleotide sequence ID" value="NZ_LOPW02000003.1"/>
</dbReference>
<dbReference type="PANTHER" id="PTHR30532">
    <property type="entry name" value="IRON III DICITRATE-BINDING PERIPLASMIC PROTEIN"/>
    <property type="match status" value="1"/>
</dbReference>
<sequence>MANTADEHESPTRRDAIKGGGALIAGGLLAGCAGGSDAPTETATATETTATSSPTETTESMEPYTVSIEPSGSGTFEEVPETYATIPGVWMDIAMALGIPPKAVASFNRISLDYYDALPGVEFDADDVLTFGTDGESGNYDKEVLYEVDADVHLMDPRLLLRYSGWSDADLEEVESNIAPILGSFIRFPYGGENPYYTLYEAFEKGAEIFQRRAQYEAWVEFKDEVYADIRSRTPAESPTVAAFNFRFTPESGQFYGANIYAPRNDTRSFQLLGVEDAFPEGEYVPNNPIGYEELLEVDPDYIGCIGDLSYLSHEEFQGVIEAAQNHETLGTLTAVQEGNFVRTGGKRMGPIIDLFSAEATAKQLYPEEFGEWPGRVGDVPEDERLFDRQRMADIVNGEF</sequence>
<dbReference type="EMBL" id="LOPW02000003">
    <property type="protein sequence ID" value="POG57191.1"/>
    <property type="molecule type" value="Genomic_DNA"/>
</dbReference>
<evidence type="ECO:0000256" key="3">
    <source>
        <dbReference type="ARBA" id="ARBA00022729"/>
    </source>
</evidence>
<dbReference type="Gene3D" id="3.40.50.1980">
    <property type="entry name" value="Nitrogenase molybdenum iron protein domain"/>
    <property type="match status" value="2"/>
</dbReference>
<keyword evidence="2" id="KW-0813">Transport</keyword>
<reference evidence="6" key="1">
    <citation type="submission" date="2017-08" db="EMBL/GenBank/DDBJ databases">
        <title>Haloferax marisrubri sp. nov., isolated from the Discovery deep brine-seawater interface in the Red Sea.</title>
        <authorList>
            <person name="Zhang G."/>
            <person name="Stingl U."/>
        </authorList>
    </citation>
    <scope>NUCLEOTIDE SEQUENCE [LARGE SCALE GENOMIC DNA]</scope>
    <source>
        <strain evidence="6">SB3</strain>
    </source>
</reference>
<feature type="compositionally biased region" description="Low complexity" evidence="4">
    <location>
        <begin position="38"/>
        <end position="60"/>
    </location>
</feature>
<protein>
    <submittedName>
        <fullName evidence="6">ABC transporter substrate-binding protein</fullName>
    </submittedName>
</protein>
<evidence type="ECO:0000256" key="1">
    <source>
        <dbReference type="ARBA" id="ARBA00004196"/>
    </source>
</evidence>
<evidence type="ECO:0000313" key="7">
    <source>
        <dbReference type="Proteomes" id="UP000053621"/>
    </source>
</evidence>
<keyword evidence="7" id="KW-1185">Reference proteome</keyword>
<accession>A0A2P4NVL5</accession>
<dbReference type="PROSITE" id="PS51318">
    <property type="entry name" value="TAT"/>
    <property type="match status" value="1"/>
</dbReference>
<dbReference type="InterPro" id="IPR002491">
    <property type="entry name" value="ABC_transptr_periplasmic_BD"/>
</dbReference>
<evidence type="ECO:0000259" key="5">
    <source>
        <dbReference type="Pfam" id="PF01497"/>
    </source>
</evidence>
<organism evidence="6 7">
    <name type="scientific">Haloferax marisrubri</name>
    <dbReference type="NCBI Taxonomy" id="1544719"/>
    <lineage>
        <taxon>Archaea</taxon>
        <taxon>Methanobacteriati</taxon>
        <taxon>Methanobacteriota</taxon>
        <taxon>Stenosarchaea group</taxon>
        <taxon>Halobacteria</taxon>
        <taxon>Halobacteriales</taxon>
        <taxon>Haloferacaceae</taxon>
        <taxon>Haloferax</taxon>
    </lineage>
</organism>
<dbReference type="PANTHER" id="PTHR30532:SF1">
    <property type="entry name" value="IRON(3+)-HYDROXAMATE-BINDING PROTEIN FHUD"/>
    <property type="match status" value="1"/>
</dbReference>
<comment type="subcellular location">
    <subcellularLocation>
        <location evidence="1">Cell envelope</location>
    </subcellularLocation>
</comment>
<feature type="domain" description="Fe/B12 periplasmic-binding" evidence="5">
    <location>
        <begin position="152"/>
        <end position="344"/>
    </location>
</feature>